<accession>A0A3P7ZJJ3</accession>
<dbReference type="InterPro" id="IPR013783">
    <property type="entry name" value="Ig-like_fold"/>
</dbReference>
<dbReference type="PANTHER" id="PTHR22947">
    <property type="entry name" value="MAJOR SPERM PROTEIN"/>
    <property type="match status" value="1"/>
</dbReference>
<accession>A0A183FR43</accession>
<dbReference type="EMBL" id="UZAH01026707">
    <property type="protein sequence ID" value="VDO84397.1"/>
    <property type="molecule type" value="Genomic_DNA"/>
</dbReference>
<dbReference type="OrthoDB" id="5858989at2759"/>
<dbReference type="InterPro" id="IPR051774">
    <property type="entry name" value="Sperm-specific_class_P"/>
</dbReference>
<dbReference type="Pfam" id="PF00635">
    <property type="entry name" value="Motile_Sperm"/>
    <property type="match status" value="1"/>
</dbReference>
<evidence type="ECO:0000313" key="4">
    <source>
        <dbReference type="EMBL" id="VDO84397.1"/>
    </source>
</evidence>
<dbReference type="WBParaSite" id="HPBE_0001026801-mRNA-1">
    <property type="protein sequence ID" value="HPBE_0001026801-mRNA-1"/>
    <property type="gene ID" value="HPBE_0001026801"/>
</dbReference>
<evidence type="ECO:0000256" key="2">
    <source>
        <dbReference type="SAM" id="MobiDB-lite"/>
    </source>
</evidence>
<organism evidence="5 6">
    <name type="scientific">Heligmosomoides polygyrus</name>
    <name type="common">Parasitic roundworm</name>
    <dbReference type="NCBI Taxonomy" id="6339"/>
    <lineage>
        <taxon>Eukaryota</taxon>
        <taxon>Metazoa</taxon>
        <taxon>Ecdysozoa</taxon>
        <taxon>Nematoda</taxon>
        <taxon>Chromadorea</taxon>
        <taxon>Rhabditida</taxon>
        <taxon>Rhabditina</taxon>
        <taxon>Rhabditomorpha</taxon>
        <taxon>Strongyloidea</taxon>
        <taxon>Heligmosomidae</taxon>
        <taxon>Heligmosomoides</taxon>
    </lineage>
</organism>
<comment type="function">
    <text evidence="1">Central component in molecular interactions underlying sperm crawling. Forms an extensive filament system that extends from sperm villipoda, along the leading edge of the pseudopod.</text>
</comment>
<feature type="region of interest" description="Disordered" evidence="2">
    <location>
        <begin position="24"/>
        <end position="45"/>
    </location>
</feature>
<dbReference type="AlphaFoldDB" id="A0A183FR43"/>
<gene>
    <name evidence="4" type="ORF">HPBE_LOCUS10269</name>
</gene>
<proteinExistence type="predicted"/>
<keyword evidence="1" id="KW-0206">Cytoskeleton</keyword>
<dbReference type="PANTHER" id="PTHR22947:SF39">
    <property type="entry name" value="MSP DOMAIN-CONTAINING PROTEIN"/>
    <property type="match status" value="1"/>
</dbReference>
<dbReference type="Gene3D" id="2.60.40.10">
    <property type="entry name" value="Immunoglobulins"/>
    <property type="match status" value="1"/>
</dbReference>
<feature type="domain" description="MSP" evidence="3">
    <location>
        <begin position="69"/>
        <end position="175"/>
    </location>
</feature>
<dbReference type="SUPFAM" id="SSF49354">
    <property type="entry name" value="PapD-like"/>
    <property type="match status" value="1"/>
</dbReference>
<dbReference type="InterPro" id="IPR008962">
    <property type="entry name" value="PapD-like_sf"/>
</dbReference>
<name>A0A183FR43_HELPZ</name>
<keyword evidence="5" id="KW-1185">Reference proteome</keyword>
<dbReference type="PROSITE" id="PS50202">
    <property type="entry name" value="MSP"/>
    <property type="match status" value="1"/>
</dbReference>
<reference evidence="6" key="2">
    <citation type="submission" date="2019-09" db="UniProtKB">
        <authorList>
            <consortium name="WormBaseParasite"/>
        </authorList>
    </citation>
    <scope>IDENTIFICATION</scope>
</reference>
<dbReference type="Proteomes" id="UP000050761">
    <property type="component" value="Unassembled WGS sequence"/>
</dbReference>
<evidence type="ECO:0000313" key="5">
    <source>
        <dbReference type="Proteomes" id="UP000050761"/>
    </source>
</evidence>
<keyword evidence="1" id="KW-0963">Cytoplasm</keyword>
<protein>
    <recommendedName>
        <fullName evidence="1">Major sperm protein</fullName>
    </recommendedName>
</protein>
<evidence type="ECO:0000259" key="3">
    <source>
        <dbReference type="PROSITE" id="PS50202"/>
    </source>
</evidence>
<reference evidence="4 5" key="1">
    <citation type="submission" date="2018-11" db="EMBL/GenBank/DDBJ databases">
        <authorList>
            <consortium name="Pathogen Informatics"/>
        </authorList>
    </citation>
    <scope>NUCLEOTIDE SEQUENCE [LARGE SCALE GENOMIC DNA]</scope>
</reference>
<evidence type="ECO:0000313" key="6">
    <source>
        <dbReference type="WBParaSite" id="HPBE_0001026801-mRNA-1"/>
    </source>
</evidence>
<sequence length="175" mass="20107">MYIVIAQNAVRKPFHLLATVLMKTRRKRRKRRRRKAQKRRRRKKRWMPLPIIDAAGPDALSSTFVSSLLVKVEPPKARFNTSGGVSMHNVTNKGLNRIVFKIKCSNNNEYGIHPVYGFIEGMSPVPIKITRLPGTPKEDRMVIQWTNATPDMKDPKEAFKSASPWILPLSPWMFG</sequence>
<dbReference type="InterPro" id="IPR000535">
    <property type="entry name" value="MSP_dom"/>
</dbReference>
<evidence type="ECO:0000256" key="1">
    <source>
        <dbReference type="RuleBase" id="RU003425"/>
    </source>
</evidence>